<sequence>MRAKVIKSLLVLLFFCSLSYAAVPDVTYQEDTNLITIKGELTPNGYGYNLSANKILRLVTLNWPPYIDESMCNFGWVYQLTVTILVKNDYGVLIEFYPWARAIREAELGKADILFPEYFIADFELSDNVVNTTRNQLLALSEAIPGGDLSLITLKDSNIKYNGSIQSIRDLVIGIIRSYKNTIELDQRIASNEIASIVVNNEFQLANLLINKRADLIVADLNSLLGNIKKSHLPEQQKQIINSSLVALEPSLDYKFLHYSVSRQKPNWQKVLNSINEEITKMSDSGMLEMFIKQKKSECHNKKTTL</sequence>
<keyword evidence="1" id="KW-0732">Signal</keyword>
<organism evidence="2 3">
    <name type="scientific">Pseudoalteromonas arctica</name>
    <dbReference type="NCBI Taxonomy" id="394751"/>
    <lineage>
        <taxon>Bacteria</taxon>
        <taxon>Pseudomonadati</taxon>
        <taxon>Pseudomonadota</taxon>
        <taxon>Gammaproteobacteria</taxon>
        <taxon>Alteromonadales</taxon>
        <taxon>Pseudoalteromonadaceae</taxon>
        <taxon>Pseudoalteromonas</taxon>
    </lineage>
</organism>
<proteinExistence type="predicted"/>
<name>A0A7Y0DQ85_9GAMM</name>
<dbReference type="Proteomes" id="UP000570493">
    <property type="component" value="Unassembled WGS sequence"/>
</dbReference>
<reference evidence="2" key="1">
    <citation type="submission" date="2020-04" db="EMBL/GenBank/DDBJ databases">
        <title>Genome Sequencing for Pseudoaltermonas arctica.</title>
        <authorList>
            <person name="Elkins N.S."/>
        </authorList>
    </citation>
    <scope>NUCLEOTIDE SEQUENCE [LARGE SCALE GENOMIC DNA]</scope>
    <source>
        <strain evidence="2">NEC-BIFX-2020_0012</strain>
    </source>
</reference>
<dbReference type="SUPFAM" id="SSF53850">
    <property type="entry name" value="Periplasmic binding protein-like II"/>
    <property type="match status" value="1"/>
</dbReference>
<comment type="caution">
    <text evidence="2">The sequence shown here is derived from an EMBL/GenBank/DDBJ whole genome shotgun (WGS) entry which is preliminary data.</text>
</comment>
<evidence type="ECO:0000313" key="3">
    <source>
        <dbReference type="Proteomes" id="UP000570493"/>
    </source>
</evidence>
<protein>
    <submittedName>
        <fullName evidence="2">Amino acid ABC transporter substrate-binding protein</fullName>
    </submittedName>
</protein>
<evidence type="ECO:0000313" key="2">
    <source>
        <dbReference type="EMBL" id="NMM39520.1"/>
    </source>
</evidence>
<dbReference type="AlphaFoldDB" id="A0A7Y0DQ85"/>
<accession>A0A7Y0DQ85</accession>
<dbReference type="Gene3D" id="3.40.190.10">
    <property type="entry name" value="Periplasmic binding protein-like II"/>
    <property type="match status" value="2"/>
</dbReference>
<dbReference type="EMBL" id="JABBMT010000001">
    <property type="protein sequence ID" value="NMM39520.1"/>
    <property type="molecule type" value="Genomic_DNA"/>
</dbReference>
<evidence type="ECO:0000256" key="1">
    <source>
        <dbReference type="SAM" id="SignalP"/>
    </source>
</evidence>
<feature type="signal peptide" evidence="1">
    <location>
        <begin position="1"/>
        <end position="21"/>
    </location>
</feature>
<keyword evidence="3" id="KW-1185">Reference proteome</keyword>
<gene>
    <name evidence="2" type="ORF">HHO47_01325</name>
</gene>
<feature type="chain" id="PRO_5031502463" evidence="1">
    <location>
        <begin position="22"/>
        <end position="306"/>
    </location>
</feature>